<sequence>MASEGDTSSWHPASMPNSLQDPRTSQGQSTTESASAVELSESPAHDPAHTSEPQEVLHSEDVHEATDASFSNDEDVHGGAGLSAEEVGTSHYSVAENELQATETEYVIPASDLPAHKPTAQHSSSMSFARTVSHEVSFHDDDDADWSLQRTDTDPDPFQFMAPSDRTNSFPVVPLMAADSEHHDETTLQSNQALDVLEETERDYDAEEEEYQTGAHQETGLNTDEKPETSGHRRTHSRSIGGEVPWSEAVASEARFEEGVPLIPHPSDSPDHEDGGVRSGFATSFDDDDNDDFFGQPQATRNHDTNDGDEIQPLQRKSTMQVLAAIDSAPPSQQDTLEETPEEDEERAGGPAEDTSNQNGAPVKEDLASKWQEAFADGDDDADFLLEDSTIENKDVDVAAFLGSDDEGLLDELLDEDEPALTPQPTTTTSQPQTIPGQGYGTNSYIPVQQQTSAYSPITSQVTQNPYSAFGQTPPTGLAPQYGQVPPPRPEPSKAQSFADKSKGGYSSPYDLPMDLVANTVKPRKRASMQQLSHESSAQPVPPPRSASMHMTAPPPPPAVQAAHQKPPAPAARTKENFFEDLPIITTKLRPSSRQSHRAPSPSVYAPPGPSPLSPHTATQTSNVLGPSAFPATTAPPGIPNLVAPERMNPYATLQTSIPPVPPPTGNVARYSPAPAQTVSAPPVVTSRYSPAPPASRPPAYNPAIPAAVSQPILPHLPRTSSPLAHFEMSSEKAHAAGHGPNGEAAHPERRASSSYESRITRVPSLPPTREVEEEEDDDSTPSSRKESLTQSPPPHAATSRYSPIPTAAARRTPPPIASMQSMLSPPKRPGSSYAPHAPPAAQPGFVPPPRAQTQSPGATRGGRHMAKTSDPGRRPVSSHSPTSPVVVKPTTAAHTHSRPPSLSMNMVAPTDGREQDPLQRWQGVPIVSWGVGGTIVTTFPKSIPRYVMNQTTPSMLRTAGEVKVRNIKDIEPLHDRLSKFPGPLKGKSKKKEVVTWLSSGIDSLEKELPDVSFHAQLSTEAKRAIERLLLWKVLRVFVEFDGVLEGTAAVESAVRDILSQGAASDVANGTMFPSEPGFGVQSTTTSMQTDGVDASTMEQIRRDLLKGDRETAVWAAVDKRLWGHAMLISQTVSPDLYKRVAQEFVRKEVNHPGHSNESLAALYKIFSGNFDDCVDELVPVHARAGLQLVSTESSSGPTRDAADGLDRWRETLTLVLSNRSSDDIRGLNALGKLLSSYGRAEAAHICFIFSRNISVFGGIDDPNVDYVLLGSDHRQSSLQFAQDTEALQLSEVYEYGLSLSGLPSAAAGAPHLAAYKLHHAITLAEYGHRDKALQYCDAIATAVSAQTRRSPYHHTMLESAVDDLMRRLKQAPKEESSSWMSKPSMNKVSDSMWNRFNKFVAGDEQDANGNAVEADTGPFARIGTPTISRSPSVSNFESFGVTSPGYPTASAPIATSTSRYAPQAGGIPNSFDSGSPYLPSSLPQAGRNSNEYSSSPYEPSYMGVGSPVSPTSGGVSSNFGFQPLDAGVSLNAEPATQPNTGGYQPFGYQDSNAQPAQPNASQEGTGAPTQGYQPTTTSYGYEPPQMTTGAASIETTEKENGGASVGYEPPSFQPYGYEPPSYEPNADASAENDDDAPKPKKKSFMDDDEDDIPSLKPQEKSKAEKDRENDELFRKAAEEDAKRAAAQQAGKKGWGFTGWFGGAKKEAPSPGEASPGKPIKAKLGEASSFVYDPDLKRWINKKAGAENVEAKGVTPPPPRGAPRSVSGTPPPRAFTPPPSVGRASVPPPSTGGLLAPPTLNRAPSQESLGGAPPMMRSMSGASVGGPPSRPPSRPTTSMSNASSIDDLLSTSAPRKAGQKKPRKSGRYVDVMAK</sequence>
<feature type="compositionally biased region" description="Polar residues" evidence="8">
    <location>
        <begin position="528"/>
        <end position="539"/>
    </location>
</feature>
<feature type="compositionally biased region" description="Basic and acidic residues" evidence="8">
    <location>
        <begin position="55"/>
        <end position="66"/>
    </location>
</feature>
<proteinExistence type="inferred from homology"/>
<evidence type="ECO:0000313" key="11">
    <source>
        <dbReference type="EMBL" id="KAK5993662.1"/>
    </source>
</evidence>
<comment type="subcellular location">
    <subcellularLocation>
        <location evidence="1">Endoplasmic reticulum membrane</location>
        <topology evidence="1">Peripheral membrane protein</topology>
        <orientation evidence="1">Cytoplasmic side</orientation>
    </subcellularLocation>
</comment>
<feature type="compositionally biased region" description="Acidic residues" evidence="8">
    <location>
        <begin position="196"/>
        <end position="211"/>
    </location>
</feature>
<feature type="domain" description="Sec16 Sec23-binding" evidence="9">
    <location>
        <begin position="1101"/>
        <end position="1404"/>
    </location>
</feature>
<feature type="compositionally biased region" description="Polar residues" evidence="8">
    <location>
        <begin position="441"/>
        <end position="452"/>
    </location>
</feature>
<feature type="compositionally biased region" description="Pro residues" evidence="8">
    <location>
        <begin position="837"/>
        <end position="851"/>
    </location>
</feature>
<feature type="region of interest" description="Disordered" evidence="8">
    <location>
        <begin position="419"/>
        <end position="452"/>
    </location>
</feature>
<keyword evidence="3 7" id="KW-0813">Transport</keyword>
<keyword evidence="4 7" id="KW-0256">Endoplasmic reticulum</keyword>
<organism evidence="11 12">
    <name type="scientific">Cladobotryum mycophilum</name>
    <dbReference type="NCBI Taxonomy" id="491253"/>
    <lineage>
        <taxon>Eukaryota</taxon>
        <taxon>Fungi</taxon>
        <taxon>Dikarya</taxon>
        <taxon>Ascomycota</taxon>
        <taxon>Pezizomycotina</taxon>
        <taxon>Sordariomycetes</taxon>
        <taxon>Hypocreomycetidae</taxon>
        <taxon>Hypocreales</taxon>
        <taxon>Hypocreaceae</taxon>
        <taxon>Cladobotryum</taxon>
    </lineage>
</organism>
<evidence type="ECO:0000256" key="6">
    <source>
        <dbReference type="ARBA" id="ARBA00024687"/>
    </source>
</evidence>
<dbReference type="Gene3D" id="1.25.40.1030">
    <property type="match status" value="1"/>
</dbReference>
<feature type="region of interest" description="Disordered" evidence="8">
    <location>
        <begin position="144"/>
        <end position="368"/>
    </location>
</feature>
<feature type="compositionally biased region" description="Low complexity" evidence="8">
    <location>
        <begin position="423"/>
        <end position="437"/>
    </location>
</feature>
<feature type="compositionally biased region" description="Basic and acidic residues" evidence="8">
    <location>
        <begin position="1658"/>
        <end position="1684"/>
    </location>
</feature>
<evidence type="ECO:0000256" key="7">
    <source>
        <dbReference type="RuleBase" id="RU364101"/>
    </source>
</evidence>
<dbReference type="Proteomes" id="UP001338125">
    <property type="component" value="Unassembled WGS sequence"/>
</dbReference>
<comment type="caution">
    <text evidence="11">The sequence shown here is derived from an EMBL/GenBank/DDBJ whole genome shotgun (WGS) entry which is preliminary data.</text>
</comment>
<dbReference type="Pfam" id="PF12932">
    <property type="entry name" value="Sec16"/>
    <property type="match status" value="1"/>
</dbReference>
<evidence type="ECO:0000259" key="9">
    <source>
        <dbReference type="Pfam" id="PF12931"/>
    </source>
</evidence>
<evidence type="ECO:0000256" key="2">
    <source>
        <dbReference type="ARBA" id="ARBA00005927"/>
    </source>
</evidence>
<evidence type="ECO:0000313" key="12">
    <source>
        <dbReference type="Proteomes" id="UP001338125"/>
    </source>
</evidence>
<feature type="domain" description="Sec16 central conserved" evidence="10">
    <location>
        <begin position="925"/>
        <end position="1043"/>
    </location>
</feature>
<keyword evidence="7" id="KW-0072">Autophagy</keyword>
<evidence type="ECO:0000259" key="10">
    <source>
        <dbReference type="Pfam" id="PF12932"/>
    </source>
</evidence>
<feature type="compositionally biased region" description="Polar residues" evidence="8">
    <location>
        <begin position="1839"/>
        <end position="1853"/>
    </location>
</feature>
<feature type="compositionally biased region" description="Low complexity" evidence="8">
    <location>
        <begin position="876"/>
        <end position="892"/>
    </location>
</feature>
<evidence type="ECO:0000256" key="3">
    <source>
        <dbReference type="ARBA" id="ARBA00022448"/>
    </source>
</evidence>
<gene>
    <name evidence="11" type="ORF">PT974_07097</name>
</gene>
<feature type="region of interest" description="Disordered" evidence="8">
    <location>
        <begin position="1531"/>
        <end position="1728"/>
    </location>
</feature>
<evidence type="ECO:0000256" key="8">
    <source>
        <dbReference type="SAM" id="MobiDB-lite"/>
    </source>
</evidence>
<feature type="region of interest" description="Disordered" evidence="8">
    <location>
        <begin position="1461"/>
        <end position="1499"/>
    </location>
</feature>
<keyword evidence="5 7" id="KW-0931">ER-Golgi transport</keyword>
<feature type="region of interest" description="Disordered" evidence="8">
    <location>
        <begin position="1743"/>
        <end position="1874"/>
    </location>
</feature>
<dbReference type="InterPro" id="IPR024340">
    <property type="entry name" value="Sec16_CCD"/>
</dbReference>
<keyword evidence="7" id="KW-0653">Protein transport</keyword>
<comment type="function">
    <text evidence="6 7">Involved in the initiation of assembly of the COPII coat required for the formation of transport vesicles from the endoplasmic reticulum (ER) and the selection of cargo molecules. Also involved in autophagy.</text>
</comment>
<keyword evidence="12" id="KW-1185">Reference proteome</keyword>
<dbReference type="EMBL" id="JAVFKD010000012">
    <property type="protein sequence ID" value="KAK5993662.1"/>
    <property type="molecule type" value="Genomic_DNA"/>
</dbReference>
<feature type="region of interest" description="Disordered" evidence="8">
    <location>
        <begin position="464"/>
        <end position="915"/>
    </location>
</feature>
<feature type="compositionally biased region" description="Acidic residues" evidence="8">
    <location>
        <begin position="336"/>
        <end position="346"/>
    </location>
</feature>
<feature type="compositionally biased region" description="Basic residues" evidence="8">
    <location>
        <begin position="1857"/>
        <end position="1866"/>
    </location>
</feature>
<feature type="compositionally biased region" description="Polar residues" evidence="8">
    <location>
        <begin position="893"/>
        <end position="905"/>
    </location>
</feature>
<feature type="compositionally biased region" description="Low complexity" evidence="8">
    <location>
        <begin position="1489"/>
        <end position="1499"/>
    </location>
</feature>
<keyword evidence="7" id="KW-0472">Membrane</keyword>
<dbReference type="InterPro" id="IPR024298">
    <property type="entry name" value="Sec16_Sec23-bd"/>
</dbReference>
<feature type="compositionally biased region" description="Gly residues" evidence="8">
    <location>
        <begin position="1693"/>
        <end position="1702"/>
    </location>
</feature>
<feature type="compositionally biased region" description="Polar residues" evidence="8">
    <location>
        <begin position="614"/>
        <end position="625"/>
    </location>
</feature>
<feature type="compositionally biased region" description="Polar residues" evidence="8">
    <location>
        <begin position="1550"/>
        <end position="1595"/>
    </location>
</feature>
<dbReference type="Pfam" id="PF12931">
    <property type="entry name" value="TPR_Sec16"/>
    <property type="match status" value="1"/>
</dbReference>
<protein>
    <recommendedName>
        <fullName evidence="7">Protein transport protein sec16</fullName>
    </recommendedName>
</protein>
<feature type="compositionally biased region" description="Pro residues" evidence="8">
    <location>
        <begin position="1769"/>
        <end position="1790"/>
    </location>
</feature>
<reference evidence="11 12" key="1">
    <citation type="submission" date="2024-01" db="EMBL/GenBank/DDBJ databases">
        <title>Complete genome of Cladobotryum mycophilum ATHUM6906.</title>
        <authorList>
            <person name="Christinaki A.C."/>
            <person name="Myridakis A.I."/>
            <person name="Kouvelis V.N."/>
        </authorList>
    </citation>
    <scope>NUCLEOTIDE SEQUENCE [LARGE SCALE GENOMIC DNA]</scope>
    <source>
        <strain evidence="11 12">ATHUM6906</strain>
    </source>
</reference>
<accession>A0ABR0SP25</accession>
<comment type="similarity">
    <text evidence="2 7">Belongs to the SEC16 family.</text>
</comment>
<dbReference type="PANTHER" id="PTHR13402">
    <property type="entry name" value="RGPR-RELATED"/>
    <property type="match status" value="1"/>
</dbReference>
<feature type="region of interest" description="Disordered" evidence="8">
    <location>
        <begin position="1"/>
        <end position="128"/>
    </location>
</feature>
<feature type="compositionally biased region" description="Pro residues" evidence="8">
    <location>
        <begin position="691"/>
        <end position="701"/>
    </location>
</feature>
<evidence type="ECO:0000256" key="4">
    <source>
        <dbReference type="ARBA" id="ARBA00022824"/>
    </source>
</evidence>
<feature type="compositionally biased region" description="Polar residues" evidence="8">
    <location>
        <begin position="464"/>
        <end position="475"/>
    </location>
</feature>
<dbReference type="CDD" id="cd09233">
    <property type="entry name" value="ACE1-Sec16-like"/>
    <property type="match status" value="1"/>
</dbReference>
<dbReference type="PANTHER" id="PTHR13402:SF6">
    <property type="entry name" value="SECRETORY 16, ISOFORM I"/>
    <property type="match status" value="1"/>
</dbReference>
<evidence type="ECO:0000256" key="1">
    <source>
        <dbReference type="ARBA" id="ARBA00004397"/>
    </source>
</evidence>
<feature type="compositionally biased region" description="Polar residues" evidence="8">
    <location>
        <begin position="1"/>
        <end position="34"/>
    </location>
</feature>
<name>A0ABR0SP25_9HYPO</name>
<evidence type="ECO:0000256" key="5">
    <source>
        <dbReference type="ARBA" id="ARBA00022892"/>
    </source>
</evidence>